<gene>
    <name evidence="1" type="ORF">PQJ61_16115</name>
</gene>
<evidence type="ECO:0000313" key="2">
    <source>
        <dbReference type="Proteomes" id="UP001221217"/>
    </source>
</evidence>
<reference evidence="1 2" key="1">
    <citation type="submission" date="2022-12" db="EMBL/GenBank/DDBJ databases">
        <title>Metagenome assembled genome from gulf of manar.</title>
        <authorList>
            <person name="Kohli P."/>
            <person name="Pk S."/>
            <person name="Venkata Ramana C."/>
            <person name="Sasikala C."/>
        </authorList>
    </citation>
    <scope>NUCLEOTIDE SEQUENCE [LARGE SCALE GENOMIC DNA]</scope>
    <source>
        <strain evidence="1">JB008</strain>
    </source>
</reference>
<dbReference type="Pfam" id="PF08282">
    <property type="entry name" value="Hydrolase_3"/>
    <property type="match status" value="1"/>
</dbReference>
<dbReference type="SUPFAM" id="SSF56784">
    <property type="entry name" value="HAD-like"/>
    <property type="match status" value="1"/>
</dbReference>
<comment type="caution">
    <text evidence="1">The sequence shown here is derived from an EMBL/GenBank/DDBJ whole genome shotgun (WGS) entry which is preliminary data.</text>
</comment>
<dbReference type="GO" id="GO:0000287">
    <property type="term" value="F:magnesium ion binding"/>
    <property type="evidence" value="ECO:0007669"/>
    <property type="project" value="TreeGrafter"/>
</dbReference>
<protein>
    <submittedName>
        <fullName evidence="1">HAD family hydrolase</fullName>
    </submittedName>
</protein>
<proteinExistence type="predicted"/>
<keyword evidence="1" id="KW-0378">Hydrolase</keyword>
<dbReference type="PANTHER" id="PTHR10000">
    <property type="entry name" value="PHOSPHOSERINE PHOSPHATASE"/>
    <property type="match status" value="1"/>
</dbReference>
<organism evidence="1 2">
    <name type="scientific">Candidatus Thalassospirochaeta sargassi</name>
    <dbReference type="NCBI Taxonomy" id="3119039"/>
    <lineage>
        <taxon>Bacteria</taxon>
        <taxon>Pseudomonadati</taxon>
        <taxon>Spirochaetota</taxon>
        <taxon>Spirochaetia</taxon>
        <taxon>Spirochaetales</taxon>
        <taxon>Spirochaetaceae</taxon>
        <taxon>Candidatus Thalassospirochaeta</taxon>
    </lineage>
</organism>
<accession>A0AAJ1MK74</accession>
<dbReference type="InterPro" id="IPR023214">
    <property type="entry name" value="HAD_sf"/>
</dbReference>
<dbReference type="Proteomes" id="UP001221217">
    <property type="component" value="Unassembled WGS sequence"/>
</dbReference>
<dbReference type="NCBIfam" id="TIGR01484">
    <property type="entry name" value="HAD-SF-IIB"/>
    <property type="match status" value="1"/>
</dbReference>
<dbReference type="Gene3D" id="3.40.50.1000">
    <property type="entry name" value="HAD superfamily/HAD-like"/>
    <property type="match status" value="1"/>
</dbReference>
<dbReference type="AlphaFoldDB" id="A0AAJ1MK74"/>
<name>A0AAJ1MK74_9SPIO</name>
<dbReference type="InterPro" id="IPR006379">
    <property type="entry name" value="HAD-SF_hydro_IIB"/>
</dbReference>
<dbReference type="GO" id="GO:0005829">
    <property type="term" value="C:cytosol"/>
    <property type="evidence" value="ECO:0007669"/>
    <property type="project" value="TreeGrafter"/>
</dbReference>
<dbReference type="EMBL" id="JAQQAL010000044">
    <property type="protein sequence ID" value="MDC7228288.1"/>
    <property type="molecule type" value="Genomic_DNA"/>
</dbReference>
<sequence length="326" mass="36000">MNCSDTRASKQPSDEIAGKPAGIIFTDFDGTLFNSEHYVTDENFEALRSARNAGYITTIATGRSLFSFRRVAASLSRPIEEYLDYLIFSSGAGVIHSGPSIRGFDVAVTKDELIEAEGLQPASAFDAAGLLFRRGIDFMIQRSVPENHGFVYIKSNGAVNPDFYRRIRIYSEYAESLDCGNEDSELEQIEKACYEGVSQLVAIVPPAGNANEDTYKNELIDYLRHRLKDCSVLRTTSPIDHRSMWIEVFSPNVSKSKSAERLTQSLKLTATDALAIGNDFNDEDLLHWAGTGRTVDEAPDEMKKNHKSAGRSVDSAVAAAIKDFID</sequence>
<dbReference type="PANTHER" id="PTHR10000:SF8">
    <property type="entry name" value="HAD SUPERFAMILY HYDROLASE-LIKE, TYPE 3"/>
    <property type="match status" value="1"/>
</dbReference>
<dbReference type="Gene3D" id="3.30.1240.10">
    <property type="match status" value="1"/>
</dbReference>
<evidence type="ECO:0000313" key="1">
    <source>
        <dbReference type="EMBL" id="MDC7228288.1"/>
    </source>
</evidence>
<dbReference type="InterPro" id="IPR036412">
    <property type="entry name" value="HAD-like_sf"/>
</dbReference>
<dbReference type="GO" id="GO:0016791">
    <property type="term" value="F:phosphatase activity"/>
    <property type="evidence" value="ECO:0007669"/>
    <property type="project" value="TreeGrafter"/>
</dbReference>